<dbReference type="PANTHER" id="PTHR31297">
    <property type="entry name" value="GLUCAN ENDO-1,6-BETA-GLUCOSIDASE B"/>
    <property type="match status" value="1"/>
</dbReference>
<dbReference type="EC" id="3.2.1.58" evidence="14"/>
<keyword evidence="3" id="KW-1003">Cell membrane</keyword>
<reference evidence="19" key="1">
    <citation type="submission" date="2022-10" db="EMBL/GenBank/DDBJ databases">
        <title>Culturing micro-colonial fungi from biological soil crusts in the Mojave desert and describing Neophaeococcomyces mojavensis, and introducing the new genera and species Taxawa tesnikishii.</title>
        <authorList>
            <person name="Kurbessoian T."/>
            <person name="Stajich J.E."/>
        </authorList>
    </citation>
    <scope>NUCLEOTIDE SEQUENCE</scope>
    <source>
        <strain evidence="19">TK_1</strain>
    </source>
</reference>
<evidence type="ECO:0000256" key="17">
    <source>
        <dbReference type="SAM" id="Phobius"/>
    </source>
</evidence>
<feature type="region of interest" description="Disordered" evidence="16">
    <location>
        <begin position="1"/>
        <end position="308"/>
    </location>
</feature>
<comment type="caution">
    <text evidence="19">The sequence shown here is derived from an EMBL/GenBank/DDBJ whole genome shotgun (WGS) entry which is preliminary data.</text>
</comment>
<dbReference type="InterPro" id="IPR050386">
    <property type="entry name" value="Glycosyl_hydrolase_5"/>
</dbReference>
<evidence type="ECO:0000256" key="11">
    <source>
        <dbReference type="ARBA" id="ARBA00023316"/>
    </source>
</evidence>
<feature type="compositionally biased region" description="Basic and acidic residues" evidence="16">
    <location>
        <begin position="128"/>
        <end position="209"/>
    </location>
</feature>
<evidence type="ECO:0000259" key="18">
    <source>
        <dbReference type="Pfam" id="PF00150"/>
    </source>
</evidence>
<feature type="compositionally biased region" description="Basic and acidic residues" evidence="16">
    <location>
        <begin position="238"/>
        <end position="303"/>
    </location>
</feature>
<protein>
    <recommendedName>
        <fullName evidence="14">glucan 1,3-beta-glucosidase</fullName>
        <ecNumber evidence="14">3.2.1.58</ecNumber>
    </recommendedName>
    <alternativeName>
        <fullName evidence="15">Exo-1,3-beta-glucanase D</fullName>
    </alternativeName>
</protein>
<evidence type="ECO:0000256" key="4">
    <source>
        <dbReference type="ARBA" id="ARBA00022692"/>
    </source>
</evidence>
<dbReference type="Pfam" id="PF00150">
    <property type="entry name" value="Cellulase"/>
    <property type="match status" value="1"/>
</dbReference>
<gene>
    <name evidence="19" type="ORF">H2201_006918</name>
</gene>
<evidence type="ECO:0000256" key="3">
    <source>
        <dbReference type="ARBA" id="ARBA00022475"/>
    </source>
</evidence>
<evidence type="ECO:0000256" key="8">
    <source>
        <dbReference type="ARBA" id="ARBA00023136"/>
    </source>
</evidence>
<keyword evidence="4 17" id="KW-0812">Transmembrane</keyword>
<dbReference type="SUPFAM" id="SSF51445">
    <property type="entry name" value="(Trans)glycosidases"/>
    <property type="match status" value="1"/>
</dbReference>
<feature type="transmembrane region" description="Helical" evidence="17">
    <location>
        <begin position="354"/>
        <end position="375"/>
    </location>
</feature>
<evidence type="ECO:0000256" key="16">
    <source>
        <dbReference type="SAM" id="MobiDB-lite"/>
    </source>
</evidence>
<keyword evidence="5" id="KW-0378">Hydrolase</keyword>
<evidence type="ECO:0000256" key="12">
    <source>
        <dbReference type="ARBA" id="ARBA00036824"/>
    </source>
</evidence>
<evidence type="ECO:0000313" key="20">
    <source>
        <dbReference type="Proteomes" id="UP001172684"/>
    </source>
</evidence>
<keyword evidence="9" id="KW-0325">Glycoprotein</keyword>
<sequence>MPRDPPPSSYRRDRDRDRERTTRDRDRDPDRKSRDEDPDRRRRRTTHRPTNSASALLPRDSADLPIESASESPSPTKHYRHRESTPASGSPSPTKPPRPRQAGRSSRDDGGGSGSGSGGLLSAGSLAKLDKLNDTRGWDYDGKYLREVQERERRMEVERVRGERKEKRRERTRDRDGAGYESGRGYESERARRSRRGEVVADDSGREGGGRGGSGSRPAREGRKAVDGAGYESGRGYNSDRPRRSMRERVPECDSDRERGRYDEKQTRKRGEEEDAEEKIKRYLEEKEERKRRKRESDQSERKEKRRKRRVISGPLLEEGGEDEVYEYKKELRGGIDSGDYEGKEFRRKRRKRICIITLVVIVILAIIIPVAVLMSKKSSGDNVQSVAAANSNQPANKNLESISENDIPAAAKGTVLDPFTWYDTIDFNVTYTEETVGGLPLIGLNSTWDDTVCANDKVPCLNDTFAYGKTPIRGVNVGGWLNIEPFITPSYFQHYSSRDGVIDEWTLMGRLGSKGKATMEKHYSSFVNAQTFAEIREAGFDHVRIPFGYWAVTTYDGDPYVSQVSWRYLLRGIEYARQNGLRVNLDLHGAPGSQNGWNHSGRQGQINWLNGTDGDINAQRTLDIHKQLSTFFSRPRYQNVVTLYGIVNEPRMVALDRQKVIAWTEQAIKVIRDSGITAVLVFGDGFMGLDNWQGKLQSDDRLLLDVHQYVIFNVDQIALTHTEKLQFACREWNLQSKRSMNRATGFGPTMCGEWSQADTDCTENINNVGMGSRWEGNLNTGNASTSVLTPLCPAKSGCSCDQANAEPSQWSDAYKDFLLKFSQAQMESFEAGWGWFYWTWDTESAPQWSYKQGMVAGVLPKKAYERSFTCSDPLPDYGAMGLPENF</sequence>
<feature type="compositionally biased region" description="Gly residues" evidence="16">
    <location>
        <begin position="111"/>
        <end position="121"/>
    </location>
</feature>
<feature type="compositionally biased region" description="Basic and acidic residues" evidence="16">
    <location>
        <begin position="10"/>
        <end position="40"/>
    </location>
</feature>
<keyword evidence="10" id="KW-0326">Glycosidase</keyword>
<evidence type="ECO:0000256" key="6">
    <source>
        <dbReference type="ARBA" id="ARBA00022968"/>
    </source>
</evidence>
<proteinExistence type="inferred from homology"/>
<evidence type="ECO:0000256" key="14">
    <source>
        <dbReference type="ARBA" id="ARBA00038929"/>
    </source>
</evidence>
<evidence type="ECO:0000256" key="9">
    <source>
        <dbReference type="ARBA" id="ARBA00023180"/>
    </source>
</evidence>
<evidence type="ECO:0000256" key="1">
    <source>
        <dbReference type="ARBA" id="ARBA00004401"/>
    </source>
</evidence>
<organism evidence="19 20">
    <name type="scientific">Coniosporium apollinis</name>
    <dbReference type="NCBI Taxonomy" id="61459"/>
    <lineage>
        <taxon>Eukaryota</taxon>
        <taxon>Fungi</taxon>
        <taxon>Dikarya</taxon>
        <taxon>Ascomycota</taxon>
        <taxon>Pezizomycotina</taxon>
        <taxon>Dothideomycetes</taxon>
        <taxon>Dothideomycetes incertae sedis</taxon>
        <taxon>Coniosporium</taxon>
    </lineage>
</organism>
<evidence type="ECO:0000256" key="7">
    <source>
        <dbReference type="ARBA" id="ARBA00022989"/>
    </source>
</evidence>
<keyword evidence="8 17" id="KW-0472">Membrane</keyword>
<comment type="function">
    <text evidence="13">Glucosidase involved in the degradation of cellulosic biomass. Active on lichenan.</text>
</comment>
<dbReference type="Proteomes" id="UP001172684">
    <property type="component" value="Unassembled WGS sequence"/>
</dbReference>
<name>A0ABQ9NP37_9PEZI</name>
<dbReference type="PANTHER" id="PTHR31297:SF34">
    <property type="entry name" value="GLUCAN 1,3-BETA-GLUCOSIDASE 2"/>
    <property type="match status" value="1"/>
</dbReference>
<evidence type="ECO:0000313" key="19">
    <source>
        <dbReference type="EMBL" id="KAJ9660496.1"/>
    </source>
</evidence>
<keyword evidence="20" id="KW-1185">Reference proteome</keyword>
<comment type="similarity">
    <text evidence="2">Belongs to the glycosyl hydrolase 5 (cellulase A) family.</text>
</comment>
<keyword evidence="7 17" id="KW-1133">Transmembrane helix</keyword>
<keyword evidence="11" id="KW-0961">Cell wall biogenesis/degradation</keyword>
<dbReference type="InterPro" id="IPR017853">
    <property type="entry name" value="GH"/>
</dbReference>
<dbReference type="EMBL" id="JAPDRL010000065">
    <property type="protein sequence ID" value="KAJ9660496.1"/>
    <property type="molecule type" value="Genomic_DNA"/>
</dbReference>
<comment type="subcellular location">
    <subcellularLocation>
        <location evidence="1">Cell membrane</location>
        <topology evidence="1">Single-pass type II membrane protein</topology>
    </subcellularLocation>
</comment>
<keyword evidence="6" id="KW-0735">Signal-anchor</keyword>
<feature type="domain" description="Glycoside hydrolase family 5" evidence="18">
    <location>
        <begin position="520"/>
        <end position="762"/>
    </location>
</feature>
<evidence type="ECO:0000256" key="15">
    <source>
        <dbReference type="ARBA" id="ARBA00041260"/>
    </source>
</evidence>
<accession>A0ABQ9NP37</accession>
<evidence type="ECO:0000256" key="13">
    <source>
        <dbReference type="ARBA" id="ARBA00037126"/>
    </source>
</evidence>
<comment type="catalytic activity">
    <reaction evidence="12">
        <text>Successive hydrolysis of beta-D-glucose units from the non-reducing ends of (1-&gt;3)-beta-D-glucans, releasing alpha-glucose.</text>
        <dbReference type="EC" id="3.2.1.58"/>
    </reaction>
</comment>
<evidence type="ECO:0000256" key="2">
    <source>
        <dbReference type="ARBA" id="ARBA00005641"/>
    </source>
</evidence>
<dbReference type="InterPro" id="IPR001547">
    <property type="entry name" value="Glyco_hydro_5"/>
</dbReference>
<evidence type="ECO:0000256" key="10">
    <source>
        <dbReference type="ARBA" id="ARBA00023295"/>
    </source>
</evidence>
<dbReference type="Gene3D" id="3.20.20.80">
    <property type="entry name" value="Glycosidases"/>
    <property type="match status" value="1"/>
</dbReference>
<evidence type="ECO:0000256" key="5">
    <source>
        <dbReference type="ARBA" id="ARBA00022801"/>
    </source>
</evidence>